<evidence type="ECO:0000256" key="1">
    <source>
        <dbReference type="ARBA" id="ARBA00000493"/>
    </source>
</evidence>
<dbReference type="InterPro" id="IPR040393">
    <property type="entry name" value="TREX1/2"/>
</dbReference>
<dbReference type="GO" id="GO:0006308">
    <property type="term" value="P:DNA catabolic process"/>
    <property type="evidence" value="ECO:0000318"/>
    <property type="project" value="GO_Central"/>
</dbReference>
<comment type="similarity">
    <text evidence="11">Belongs to the exonuclease superfamily. TREX family.</text>
</comment>
<dbReference type="GO" id="GO:0006281">
    <property type="term" value="P:DNA repair"/>
    <property type="evidence" value="ECO:0007669"/>
    <property type="project" value="UniProtKB-ARBA"/>
</dbReference>
<accession>D6WI28</accession>
<keyword evidence="10" id="KW-0539">Nucleus</keyword>
<evidence type="ECO:0000256" key="4">
    <source>
        <dbReference type="ARBA" id="ARBA00012115"/>
    </source>
</evidence>
<dbReference type="GO" id="GO:0046872">
    <property type="term" value="F:metal ion binding"/>
    <property type="evidence" value="ECO:0007669"/>
    <property type="project" value="UniProtKB-KW"/>
</dbReference>
<dbReference type="SMR" id="D6WI28"/>
<dbReference type="Gene3D" id="3.30.420.10">
    <property type="entry name" value="Ribonuclease H-like superfamily/Ribonuclease H"/>
    <property type="match status" value="1"/>
</dbReference>
<dbReference type="PANTHER" id="PTHR13058:SF19">
    <property type="entry name" value="LD40940P"/>
    <property type="match status" value="1"/>
</dbReference>
<keyword evidence="6" id="KW-0479">Metal-binding</keyword>
<sequence length="232" mass="26037">MSEIKTFVFFDLETTGLPKFEENRTRITEFCAVAVRADHIGLQTAQKCKLPRVQSKLSLCFNPARAICPQATKLTGLSNELLEHQAHFSSQTLNVIKNWLDVNEKPICLVAHNGNEFDFPILRAEIENTGENLPEDILCLDSIIAFKEIDTLEGGAVINQPNEIKIRKIDTSYNLGHVFKRRLSKRPLNAHGAEGDVNMLLACAADYGQKFVKFANGNSTKFSQMPIMKPKF</sequence>
<evidence type="ECO:0000313" key="14">
    <source>
        <dbReference type="Proteomes" id="UP000007266"/>
    </source>
</evidence>
<evidence type="ECO:0000256" key="11">
    <source>
        <dbReference type="ARBA" id="ARBA00025769"/>
    </source>
</evidence>
<dbReference type="HOGENOM" id="CLU_067419_1_0_1"/>
<dbReference type="SMART" id="SM00479">
    <property type="entry name" value="EXOIII"/>
    <property type="match status" value="1"/>
</dbReference>
<dbReference type="GO" id="GO:0005634">
    <property type="term" value="C:nucleus"/>
    <property type="evidence" value="ECO:0007669"/>
    <property type="project" value="UniProtKB-SubCell"/>
</dbReference>
<protein>
    <recommendedName>
        <fullName evidence="4">exodeoxyribonuclease III</fullName>
        <ecNumber evidence="4">3.1.11.2</ecNumber>
    </recommendedName>
</protein>
<keyword evidence="7" id="KW-0378">Hydrolase</keyword>
<keyword evidence="14" id="KW-1185">Reference proteome</keyword>
<dbReference type="AlphaFoldDB" id="D6WI28"/>
<reference evidence="13 14" key="2">
    <citation type="journal article" date="2010" name="Nucleic Acids Res.">
        <title>BeetleBase in 2010: revisions to provide comprehensive genomic information for Tribolium castaneum.</title>
        <authorList>
            <person name="Kim H.S."/>
            <person name="Murphy T."/>
            <person name="Xia J."/>
            <person name="Caragea D."/>
            <person name="Park Y."/>
            <person name="Beeman R.W."/>
            <person name="Lorenzen M.D."/>
            <person name="Butcher S."/>
            <person name="Manak J.R."/>
            <person name="Brown S.J."/>
        </authorList>
    </citation>
    <scope>GENOME REANNOTATION</scope>
    <source>
        <strain evidence="13 14">Georgia GA2</strain>
    </source>
</reference>
<dbReference type="PANTHER" id="PTHR13058">
    <property type="entry name" value="THREE PRIME REPAIR EXONUCLEASE 1, 2"/>
    <property type="match status" value="1"/>
</dbReference>
<dbReference type="CDD" id="cd06136">
    <property type="entry name" value="TREX1_2"/>
    <property type="match status" value="1"/>
</dbReference>
<dbReference type="GO" id="GO:0005737">
    <property type="term" value="C:cytoplasm"/>
    <property type="evidence" value="ECO:0000318"/>
    <property type="project" value="GO_Central"/>
</dbReference>
<dbReference type="STRING" id="7070.D6WI28"/>
<evidence type="ECO:0000313" key="13">
    <source>
        <dbReference type="EMBL" id="EFA01254.1"/>
    </source>
</evidence>
<dbReference type="InterPro" id="IPR012337">
    <property type="entry name" value="RNaseH-like_sf"/>
</dbReference>
<dbReference type="InParanoid" id="D6WI28"/>
<dbReference type="KEGG" id="tca:103312496"/>
<dbReference type="Proteomes" id="UP000007266">
    <property type="component" value="Linkage group 3"/>
</dbReference>
<reference evidence="13 14" key="1">
    <citation type="journal article" date="2008" name="Nature">
        <title>The genome of the model beetle and pest Tribolium castaneum.</title>
        <authorList>
            <consortium name="Tribolium Genome Sequencing Consortium"/>
            <person name="Richards S."/>
            <person name="Gibbs R.A."/>
            <person name="Weinstock G.M."/>
            <person name="Brown S.J."/>
            <person name="Denell R."/>
            <person name="Beeman R.W."/>
            <person name="Gibbs R."/>
            <person name="Beeman R.W."/>
            <person name="Brown S.J."/>
            <person name="Bucher G."/>
            <person name="Friedrich M."/>
            <person name="Grimmelikhuijzen C.J."/>
            <person name="Klingler M."/>
            <person name="Lorenzen M."/>
            <person name="Richards S."/>
            <person name="Roth S."/>
            <person name="Schroder R."/>
            <person name="Tautz D."/>
            <person name="Zdobnov E.M."/>
            <person name="Muzny D."/>
            <person name="Gibbs R.A."/>
            <person name="Weinstock G.M."/>
            <person name="Attaway T."/>
            <person name="Bell S."/>
            <person name="Buhay C.J."/>
            <person name="Chandrabose M.N."/>
            <person name="Chavez D."/>
            <person name="Clerk-Blankenburg K.P."/>
            <person name="Cree A."/>
            <person name="Dao M."/>
            <person name="Davis C."/>
            <person name="Chacko J."/>
            <person name="Dinh H."/>
            <person name="Dugan-Rocha S."/>
            <person name="Fowler G."/>
            <person name="Garner T.T."/>
            <person name="Garnes J."/>
            <person name="Gnirke A."/>
            <person name="Hawes A."/>
            <person name="Hernandez J."/>
            <person name="Hines S."/>
            <person name="Holder M."/>
            <person name="Hume J."/>
            <person name="Jhangiani S.N."/>
            <person name="Joshi V."/>
            <person name="Khan Z.M."/>
            <person name="Jackson L."/>
            <person name="Kovar C."/>
            <person name="Kowis A."/>
            <person name="Lee S."/>
            <person name="Lewis L.R."/>
            <person name="Margolis J."/>
            <person name="Morgan M."/>
            <person name="Nazareth L.V."/>
            <person name="Nguyen N."/>
            <person name="Okwuonu G."/>
            <person name="Parker D."/>
            <person name="Richards S."/>
            <person name="Ruiz S.J."/>
            <person name="Santibanez J."/>
            <person name="Savard J."/>
            <person name="Scherer S.E."/>
            <person name="Schneider B."/>
            <person name="Sodergren E."/>
            <person name="Tautz D."/>
            <person name="Vattahil S."/>
            <person name="Villasana D."/>
            <person name="White C.S."/>
            <person name="Wright R."/>
            <person name="Park Y."/>
            <person name="Beeman R.W."/>
            <person name="Lord J."/>
            <person name="Oppert B."/>
            <person name="Lorenzen M."/>
            <person name="Brown S."/>
            <person name="Wang L."/>
            <person name="Savard J."/>
            <person name="Tautz D."/>
            <person name="Richards S."/>
            <person name="Weinstock G."/>
            <person name="Gibbs R.A."/>
            <person name="Liu Y."/>
            <person name="Worley K."/>
            <person name="Weinstock G."/>
            <person name="Elsik C.G."/>
            <person name="Reese J.T."/>
            <person name="Elhaik E."/>
            <person name="Landan G."/>
            <person name="Graur D."/>
            <person name="Arensburger P."/>
            <person name="Atkinson P."/>
            <person name="Beeman R.W."/>
            <person name="Beidler J."/>
            <person name="Brown S.J."/>
            <person name="Demuth J.P."/>
            <person name="Drury D.W."/>
            <person name="Du Y.Z."/>
            <person name="Fujiwara H."/>
            <person name="Lorenzen M."/>
            <person name="Maselli V."/>
            <person name="Osanai M."/>
            <person name="Park Y."/>
            <person name="Robertson H.M."/>
            <person name="Tu Z."/>
            <person name="Wang J.J."/>
            <person name="Wang S."/>
            <person name="Richards S."/>
            <person name="Song H."/>
            <person name="Zhang L."/>
            <person name="Sodergren E."/>
            <person name="Werner D."/>
            <person name="Stanke M."/>
            <person name="Morgenstern B."/>
            <person name="Solovyev V."/>
            <person name="Kosarev P."/>
            <person name="Brown G."/>
            <person name="Chen H.C."/>
            <person name="Ermolaeva O."/>
            <person name="Hlavina W."/>
            <person name="Kapustin Y."/>
            <person name="Kiryutin B."/>
            <person name="Kitts P."/>
            <person name="Maglott D."/>
            <person name="Pruitt K."/>
            <person name="Sapojnikov V."/>
            <person name="Souvorov A."/>
            <person name="Mackey A.J."/>
            <person name="Waterhouse R.M."/>
            <person name="Wyder S."/>
            <person name="Zdobnov E.M."/>
            <person name="Zdobnov E.M."/>
            <person name="Wyder S."/>
            <person name="Kriventseva E.V."/>
            <person name="Kadowaki T."/>
            <person name="Bork P."/>
            <person name="Aranda M."/>
            <person name="Bao R."/>
            <person name="Beermann A."/>
            <person name="Berns N."/>
            <person name="Bolognesi R."/>
            <person name="Bonneton F."/>
            <person name="Bopp D."/>
            <person name="Brown S.J."/>
            <person name="Bucher G."/>
            <person name="Butts T."/>
            <person name="Chaumot A."/>
            <person name="Denell R.E."/>
            <person name="Ferrier D.E."/>
            <person name="Friedrich M."/>
            <person name="Gordon C.M."/>
            <person name="Jindra M."/>
            <person name="Klingler M."/>
            <person name="Lan Q."/>
            <person name="Lattorff H.M."/>
            <person name="Laudet V."/>
            <person name="von Levetsow C."/>
            <person name="Liu Z."/>
            <person name="Lutz R."/>
            <person name="Lynch J.A."/>
            <person name="da Fonseca R.N."/>
            <person name="Posnien N."/>
            <person name="Reuter R."/>
            <person name="Roth S."/>
            <person name="Savard J."/>
            <person name="Schinko J.B."/>
            <person name="Schmitt C."/>
            <person name="Schoppmeier M."/>
            <person name="Schroder R."/>
            <person name="Shippy T.D."/>
            <person name="Simonnet F."/>
            <person name="Marques-Souza H."/>
            <person name="Tautz D."/>
            <person name="Tomoyasu Y."/>
            <person name="Trauner J."/>
            <person name="Van der Zee M."/>
            <person name="Vervoort M."/>
            <person name="Wittkopp N."/>
            <person name="Wimmer E.A."/>
            <person name="Yang X."/>
            <person name="Jones A.K."/>
            <person name="Sattelle D.B."/>
            <person name="Ebert P.R."/>
            <person name="Nelson D."/>
            <person name="Scott J.G."/>
            <person name="Beeman R.W."/>
            <person name="Muthukrishnan S."/>
            <person name="Kramer K.J."/>
            <person name="Arakane Y."/>
            <person name="Beeman R.W."/>
            <person name="Zhu Q."/>
            <person name="Hogenkamp D."/>
            <person name="Dixit R."/>
            <person name="Oppert B."/>
            <person name="Jiang H."/>
            <person name="Zou Z."/>
            <person name="Marshall J."/>
            <person name="Elpidina E."/>
            <person name="Vinokurov K."/>
            <person name="Oppert C."/>
            <person name="Zou Z."/>
            <person name="Evans J."/>
            <person name="Lu Z."/>
            <person name="Zhao P."/>
            <person name="Sumathipala N."/>
            <person name="Altincicek B."/>
            <person name="Vilcinskas A."/>
            <person name="Williams M."/>
            <person name="Hultmark D."/>
            <person name="Hetru C."/>
            <person name="Jiang H."/>
            <person name="Grimmelikhuijzen C.J."/>
            <person name="Hauser F."/>
            <person name="Cazzamali G."/>
            <person name="Williamson M."/>
            <person name="Park Y."/>
            <person name="Li B."/>
            <person name="Tanaka Y."/>
            <person name="Predel R."/>
            <person name="Neupert S."/>
            <person name="Schachtner J."/>
            <person name="Verleyen P."/>
            <person name="Raible F."/>
            <person name="Bork P."/>
            <person name="Friedrich M."/>
            <person name="Walden K.K."/>
            <person name="Robertson H.M."/>
            <person name="Angeli S."/>
            <person name="Foret S."/>
            <person name="Bucher G."/>
            <person name="Schuetz S."/>
            <person name="Maleszka R."/>
            <person name="Wimmer E.A."/>
            <person name="Beeman R.W."/>
            <person name="Lorenzen M."/>
            <person name="Tomoyasu Y."/>
            <person name="Miller S.C."/>
            <person name="Grossmann D."/>
            <person name="Bucher G."/>
        </authorList>
    </citation>
    <scope>NUCLEOTIDE SEQUENCE [LARGE SCALE GENOMIC DNA]</scope>
    <source>
        <strain evidence="13 14">Georgia GA2</strain>
    </source>
</reference>
<evidence type="ECO:0000256" key="6">
    <source>
        <dbReference type="ARBA" id="ARBA00022723"/>
    </source>
</evidence>
<evidence type="ECO:0000256" key="5">
    <source>
        <dbReference type="ARBA" id="ARBA00022722"/>
    </source>
</evidence>
<dbReference type="InterPro" id="IPR013520">
    <property type="entry name" value="Ribonucl_H"/>
</dbReference>
<evidence type="ECO:0000256" key="3">
    <source>
        <dbReference type="ARBA" id="ARBA00004123"/>
    </source>
</evidence>
<keyword evidence="9" id="KW-0460">Magnesium</keyword>
<evidence type="ECO:0000256" key="8">
    <source>
        <dbReference type="ARBA" id="ARBA00022839"/>
    </source>
</evidence>
<keyword evidence="5" id="KW-0540">Nuclease</keyword>
<dbReference type="GO" id="GO:0008311">
    <property type="term" value="F:double-stranded DNA 3'-5' DNA exonuclease activity"/>
    <property type="evidence" value="ECO:0007669"/>
    <property type="project" value="UniProtKB-EC"/>
</dbReference>
<organism evidence="13 14">
    <name type="scientific">Tribolium castaneum</name>
    <name type="common">Red flour beetle</name>
    <dbReference type="NCBI Taxonomy" id="7070"/>
    <lineage>
        <taxon>Eukaryota</taxon>
        <taxon>Metazoa</taxon>
        <taxon>Ecdysozoa</taxon>
        <taxon>Arthropoda</taxon>
        <taxon>Hexapoda</taxon>
        <taxon>Insecta</taxon>
        <taxon>Pterygota</taxon>
        <taxon>Neoptera</taxon>
        <taxon>Endopterygota</taxon>
        <taxon>Coleoptera</taxon>
        <taxon>Polyphaga</taxon>
        <taxon>Cucujiformia</taxon>
        <taxon>Tenebrionidae</taxon>
        <taxon>Tenebrionidae incertae sedis</taxon>
        <taxon>Tribolium</taxon>
    </lineage>
</organism>
<dbReference type="PhylomeDB" id="D6WI28"/>
<dbReference type="eggNOG" id="KOG4793">
    <property type="taxonomic scope" value="Eukaryota"/>
</dbReference>
<dbReference type="OrthoDB" id="10250935at2759"/>
<dbReference type="FunCoup" id="D6WI28">
    <property type="interactions" value="76"/>
</dbReference>
<dbReference type="OMA" id="XSARISH"/>
<comment type="catalytic activity">
    <reaction evidence="1">
        <text>Exonucleolytic cleavage in the 3'- to 5'-direction to yield nucleoside 5'-phosphates.</text>
        <dbReference type="EC" id="3.1.11.2"/>
    </reaction>
</comment>
<evidence type="ECO:0000259" key="12">
    <source>
        <dbReference type="SMART" id="SM00479"/>
    </source>
</evidence>
<proteinExistence type="inferred from homology"/>
<comment type="cofactor">
    <cofactor evidence="2">
        <name>Mg(2+)</name>
        <dbReference type="ChEBI" id="CHEBI:18420"/>
    </cofactor>
</comment>
<dbReference type="Pfam" id="PF00929">
    <property type="entry name" value="RNase_T"/>
    <property type="match status" value="1"/>
</dbReference>
<name>D6WI28_TRICA</name>
<feature type="domain" description="Exonuclease" evidence="12">
    <location>
        <begin position="6"/>
        <end position="213"/>
    </location>
</feature>
<keyword evidence="8 13" id="KW-0269">Exonuclease</keyword>
<dbReference type="GO" id="GO:0003677">
    <property type="term" value="F:DNA binding"/>
    <property type="evidence" value="ECO:0007669"/>
    <property type="project" value="UniProtKB-ARBA"/>
</dbReference>
<evidence type="ECO:0000256" key="10">
    <source>
        <dbReference type="ARBA" id="ARBA00023242"/>
    </source>
</evidence>
<evidence type="ECO:0000256" key="7">
    <source>
        <dbReference type="ARBA" id="ARBA00022801"/>
    </source>
</evidence>
<dbReference type="SUPFAM" id="SSF53098">
    <property type="entry name" value="Ribonuclease H-like"/>
    <property type="match status" value="1"/>
</dbReference>
<dbReference type="FunFam" id="3.30.420.10:FF:000046">
    <property type="entry name" value="Three prime repair exonuclease 1"/>
    <property type="match status" value="1"/>
</dbReference>
<dbReference type="EC" id="3.1.11.2" evidence="4"/>
<evidence type="ECO:0000256" key="9">
    <source>
        <dbReference type="ARBA" id="ARBA00022842"/>
    </source>
</evidence>
<dbReference type="GO" id="GO:0008296">
    <property type="term" value="F:3'-5'-DNA exonuclease activity"/>
    <property type="evidence" value="ECO:0000318"/>
    <property type="project" value="GO_Central"/>
</dbReference>
<dbReference type="EMBL" id="KQ971334">
    <property type="protein sequence ID" value="EFA01254.1"/>
    <property type="molecule type" value="Genomic_DNA"/>
</dbReference>
<comment type="subcellular location">
    <subcellularLocation>
        <location evidence="3">Nucleus</location>
    </subcellularLocation>
</comment>
<evidence type="ECO:0000256" key="2">
    <source>
        <dbReference type="ARBA" id="ARBA00001946"/>
    </source>
</evidence>
<gene>
    <name evidence="13" type="primary">AUGUSTUS-3.0.2_02460</name>
    <name evidence="13" type="ORF">TcasGA2_TC002460</name>
</gene>
<dbReference type="InterPro" id="IPR036397">
    <property type="entry name" value="RNaseH_sf"/>
</dbReference>